<proteinExistence type="predicted"/>
<organism evidence="2 3">
    <name type="scientific">Thermohalobaculum xanthum</name>
    <dbReference type="NCBI Taxonomy" id="2753746"/>
    <lineage>
        <taxon>Bacteria</taxon>
        <taxon>Pseudomonadati</taxon>
        <taxon>Pseudomonadota</taxon>
        <taxon>Alphaproteobacteria</taxon>
        <taxon>Rhodobacterales</taxon>
        <taxon>Paracoccaceae</taxon>
        <taxon>Thermohalobaculum</taxon>
    </lineage>
</organism>
<comment type="caution">
    <text evidence="2">The sequence shown here is derived from an EMBL/GenBank/DDBJ whole genome shotgun (WGS) entry which is preliminary data.</text>
</comment>
<evidence type="ECO:0000259" key="1">
    <source>
        <dbReference type="Pfam" id="PF13468"/>
    </source>
</evidence>
<evidence type="ECO:0000313" key="3">
    <source>
        <dbReference type="Proteomes" id="UP000655420"/>
    </source>
</evidence>
<name>A0A8J7SA30_9RHOB</name>
<reference evidence="2" key="1">
    <citation type="submission" date="2020-12" db="EMBL/GenBank/DDBJ databases">
        <title>Bacterial taxonomy.</title>
        <authorList>
            <person name="Pan X."/>
        </authorList>
    </citation>
    <scope>NUCLEOTIDE SEQUENCE</scope>
    <source>
        <strain evidence="2">M0105</strain>
    </source>
</reference>
<dbReference type="Pfam" id="PF13468">
    <property type="entry name" value="Glyoxalase_3"/>
    <property type="match status" value="1"/>
</dbReference>
<dbReference type="AlphaFoldDB" id="A0A8J7SA30"/>
<accession>A0A8J7SA30</accession>
<dbReference type="InterPro" id="IPR029068">
    <property type="entry name" value="Glyas_Bleomycin-R_OHBP_Dase"/>
</dbReference>
<sequence length="215" mass="22333">MADDTARGVIDHLVVGAASLEAGRRWADAVLGVAPGGSGAHPTMGTVNLLWNLGGAYLEVIAVDPGAPHPGRPRWFGLDDPGVQARIAQRPRLLTWVARPSQPLAEAAAASPVDPGPVERHHRGELFWHLTVARDGHPPLSGAMPSLIEWPEGVAPPPDRLPPCGLALRRLTLPDRPELAAALEVLGVRGCVTIDPGASGLSAVIGTPGGEVTLD</sequence>
<gene>
    <name evidence="2" type="ORF">H0I76_02630</name>
</gene>
<keyword evidence="3" id="KW-1185">Reference proteome</keyword>
<evidence type="ECO:0000313" key="2">
    <source>
        <dbReference type="EMBL" id="MBK0398072.1"/>
    </source>
</evidence>
<feature type="domain" description="Glyoxalase-like" evidence="1">
    <location>
        <begin position="10"/>
        <end position="177"/>
    </location>
</feature>
<protein>
    <submittedName>
        <fullName evidence="2">VOC family protein</fullName>
    </submittedName>
</protein>
<dbReference type="InterPro" id="IPR025870">
    <property type="entry name" value="Glyoxalase-like_dom"/>
</dbReference>
<dbReference type="Proteomes" id="UP000655420">
    <property type="component" value="Unassembled WGS sequence"/>
</dbReference>
<dbReference type="Gene3D" id="3.10.180.10">
    <property type="entry name" value="2,3-Dihydroxybiphenyl 1,2-Dioxygenase, domain 1"/>
    <property type="match status" value="1"/>
</dbReference>
<dbReference type="EMBL" id="JAEHHL010000001">
    <property type="protein sequence ID" value="MBK0398072.1"/>
    <property type="molecule type" value="Genomic_DNA"/>
</dbReference>
<dbReference type="RefSeq" id="WP_200606655.1">
    <property type="nucleotide sequence ID" value="NZ_JAEHHL010000001.1"/>
</dbReference>